<sequence length="63" mass="7261">MVAPPHLRIRKHIGNFRAGKKSLPRKGFQQVESTDREWVMRQTYCLRGLEVKSASISLVAPRK</sequence>
<organism evidence="1">
    <name type="scientific">Anguilla anguilla</name>
    <name type="common">European freshwater eel</name>
    <name type="synonym">Muraena anguilla</name>
    <dbReference type="NCBI Taxonomy" id="7936"/>
    <lineage>
        <taxon>Eukaryota</taxon>
        <taxon>Metazoa</taxon>
        <taxon>Chordata</taxon>
        <taxon>Craniata</taxon>
        <taxon>Vertebrata</taxon>
        <taxon>Euteleostomi</taxon>
        <taxon>Actinopterygii</taxon>
        <taxon>Neopterygii</taxon>
        <taxon>Teleostei</taxon>
        <taxon>Anguilliformes</taxon>
        <taxon>Anguillidae</taxon>
        <taxon>Anguilla</taxon>
    </lineage>
</organism>
<reference evidence="1" key="2">
    <citation type="journal article" date="2015" name="Fish Shellfish Immunol.">
        <title>Early steps in the European eel (Anguilla anguilla)-Vibrio vulnificus interaction in the gills: Role of the RtxA13 toxin.</title>
        <authorList>
            <person name="Callol A."/>
            <person name="Pajuelo D."/>
            <person name="Ebbesson L."/>
            <person name="Teles M."/>
            <person name="MacKenzie S."/>
            <person name="Amaro C."/>
        </authorList>
    </citation>
    <scope>NUCLEOTIDE SEQUENCE</scope>
</reference>
<proteinExistence type="predicted"/>
<dbReference type="AlphaFoldDB" id="A0A0E9VE81"/>
<evidence type="ECO:0000313" key="1">
    <source>
        <dbReference type="EMBL" id="JAH76306.1"/>
    </source>
</evidence>
<reference evidence="1" key="1">
    <citation type="submission" date="2014-11" db="EMBL/GenBank/DDBJ databases">
        <authorList>
            <person name="Amaro Gonzalez C."/>
        </authorList>
    </citation>
    <scope>NUCLEOTIDE SEQUENCE</scope>
</reference>
<protein>
    <submittedName>
        <fullName evidence="1">Uncharacterized protein</fullName>
    </submittedName>
</protein>
<dbReference type="EMBL" id="GBXM01032271">
    <property type="protein sequence ID" value="JAH76306.1"/>
    <property type="molecule type" value="Transcribed_RNA"/>
</dbReference>
<name>A0A0E9VE81_ANGAN</name>
<accession>A0A0E9VE81</accession>